<dbReference type="PANTHER" id="PTHR43591">
    <property type="entry name" value="METHYLTRANSFERASE"/>
    <property type="match status" value="1"/>
</dbReference>
<keyword evidence="2" id="KW-0489">Methyltransferase</keyword>
<name>A0A1G5S4B9_PSEXY</name>
<dbReference type="InterPro" id="IPR013216">
    <property type="entry name" value="Methyltransf_11"/>
</dbReference>
<dbReference type="RefSeq" id="WP_090164004.1">
    <property type="nucleotide sequence ID" value="NZ_FMWK01000018.1"/>
</dbReference>
<dbReference type="CDD" id="cd02440">
    <property type="entry name" value="AdoMet_MTases"/>
    <property type="match status" value="1"/>
</dbReference>
<reference evidence="2 3" key="1">
    <citation type="submission" date="2016-10" db="EMBL/GenBank/DDBJ databases">
        <authorList>
            <person name="de Groot N.N."/>
        </authorList>
    </citation>
    <scope>NUCLEOTIDE SEQUENCE [LARGE SCALE GENOMIC DNA]</scope>
    <source>
        <strain evidence="2 3">DSM 10317</strain>
    </source>
</reference>
<feature type="domain" description="Methyltransferase type 11" evidence="1">
    <location>
        <begin position="59"/>
        <end position="153"/>
    </location>
</feature>
<dbReference type="GO" id="GO:0008757">
    <property type="term" value="F:S-adenosylmethionine-dependent methyltransferase activity"/>
    <property type="evidence" value="ECO:0007669"/>
    <property type="project" value="InterPro"/>
</dbReference>
<dbReference type="EMBL" id="FMWK01000018">
    <property type="protein sequence ID" value="SCZ81018.1"/>
    <property type="molecule type" value="Genomic_DNA"/>
</dbReference>
<sequence>MNADLTKENKAYWLQRAAGYSEVNKEELSGVQRNTWTSFLSKEISAVFPGRQPSDISIIDIGAGPGFISIILAEAGYRVTAFDFAETMLAEAKENAGDIAEQIHFVQGDAMELPFNDCSFDAVISRNLTWNLPDPSKAYQQWSRVLKPGGLMMVFDANWYRYLIDEEKRAAFDEDRQNVAEEGYGDYNIGDNFDKMEIIAGQMPLTAKLRPQWDLEYLTGLNVGQVSVQEDVGQMVYSQKELVNYKSTPLFMVKLIKGTV</sequence>
<evidence type="ECO:0000313" key="3">
    <source>
        <dbReference type="Proteomes" id="UP000199428"/>
    </source>
</evidence>
<protein>
    <submittedName>
        <fullName evidence="2">Methyltransferase domain-containing protein</fullName>
    </submittedName>
</protein>
<evidence type="ECO:0000313" key="2">
    <source>
        <dbReference type="EMBL" id="SCZ81018.1"/>
    </source>
</evidence>
<dbReference type="Pfam" id="PF08241">
    <property type="entry name" value="Methyltransf_11"/>
    <property type="match status" value="1"/>
</dbReference>
<dbReference type="PANTHER" id="PTHR43591:SF24">
    <property type="entry name" value="2-METHOXY-6-POLYPRENYL-1,4-BENZOQUINOL METHYLASE, MITOCHONDRIAL"/>
    <property type="match status" value="1"/>
</dbReference>
<dbReference type="AlphaFoldDB" id="A0A1G5S4B9"/>
<proteinExistence type="predicted"/>
<dbReference type="SUPFAM" id="SSF53335">
    <property type="entry name" value="S-adenosyl-L-methionine-dependent methyltransferases"/>
    <property type="match status" value="1"/>
</dbReference>
<keyword evidence="2" id="KW-0808">Transferase</keyword>
<dbReference type="GO" id="GO:0032259">
    <property type="term" value="P:methylation"/>
    <property type="evidence" value="ECO:0007669"/>
    <property type="project" value="UniProtKB-KW"/>
</dbReference>
<dbReference type="Gene3D" id="3.40.50.150">
    <property type="entry name" value="Vaccinia Virus protein VP39"/>
    <property type="match status" value="1"/>
</dbReference>
<dbReference type="InterPro" id="IPR029063">
    <property type="entry name" value="SAM-dependent_MTases_sf"/>
</dbReference>
<dbReference type="Proteomes" id="UP000199428">
    <property type="component" value="Unassembled WGS sequence"/>
</dbReference>
<organism evidence="2 3">
    <name type="scientific">Pseudobutyrivibrio xylanivorans</name>
    <dbReference type="NCBI Taxonomy" id="185007"/>
    <lineage>
        <taxon>Bacteria</taxon>
        <taxon>Bacillati</taxon>
        <taxon>Bacillota</taxon>
        <taxon>Clostridia</taxon>
        <taxon>Lachnospirales</taxon>
        <taxon>Lachnospiraceae</taxon>
        <taxon>Pseudobutyrivibrio</taxon>
    </lineage>
</organism>
<evidence type="ECO:0000259" key="1">
    <source>
        <dbReference type="Pfam" id="PF08241"/>
    </source>
</evidence>
<gene>
    <name evidence="2" type="ORF">SAMN02910350_02594</name>
</gene>
<accession>A0A1G5S4B9</accession>